<evidence type="ECO:0000313" key="2">
    <source>
        <dbReference type="EMBL" id="KAK9756426.1"/>
    </source>
</evidence>
<name>A0AAW1N9A2_SAPOF</name>
<dbReference type="Pfam" id="PF03372">
    <property type="entry name" value="Exo_endo_phos"/>
    <property type="match status" value="1"/>
</dbReference>
<protein>
    <recommendedName>
        <fullName evidence="1">Endonuclease/exonuclease/phosphatase domain-containing protein</fullName>
    </recommendedName>
</protein>
<organism evidence="2 3">
    <name type="scientific">Saponaria officinalis</name>
    <name type="common">Common soapwort</name>
    <name type="synonym">Lychnis saponaria</name>
    <dbReference type="NCBI Taxonomy" id="3572"/>
    <lineage>
        <taxon>Eukaryota</taxon>
        <taxon>Viridiplantae</taxon>
        <taxon>Streptophyta</taxon>
        <taxon>Embryophyta</taxon>
        <taxon>Tracheophyta</taxon>
        <taxon>Spermatophyta</taxon>
        <taxon>Magnoliopsida</taxon>
        <taxon>eudicotyledons</taxon>
        <taxon>Gunneridae</taxon>
        <taxon>Pentapetalae</taxon>
        <taxon>Caryophyllales</taxon>
        <taxon>Caryophyllaceae</taxon>
        <taxon>Caryophylleae</taxon>
        <taxon>Saponaria</taxon>
    </lineage>
</organism>
<gene>
    <name evidence="2" type="ORF">RND81_01G096300</name>
</gene>
<dbReference type="EMBL" id="JBDFQZ010000001">
    <property type="protein sequence ID" value="KAK9756426.1"/>
    <property type="molecule type" value="Genomic_DNA"/>
</dbReference>
<comment type="caution">
    <text evidence="2">The sequence shown here is derived from an EMBL/GenBank/DDBJ whole genome shotgun (WGS) entry which is preliminary data.</text>
</comment>
<dbReference type="AlphaFoldDB" id="A0AAW1N9A2"/>
<proteinExistence type="predicted"/>
<dbReference type="Gene3D" id="3.60.10.10">
    <property type="entry name" value="Endonuclease/exonuclease/phosphatase"/>
    <property type="match status" value="1"/>
</dbReference>
<feature type="domain" description="Endonuclease/exonuclease/phosphatase" evidence="1">
    <location>
        <begin position="4"/>
        <end position="226"/>
    </location>
</feature>
<dbReference type="InterPro" id="IPR036691">
    <property type="entry name" value="Endo/exonu/phosph_ase_sf"/>
</dbReference>
<sequence>MKGLSWNCRGHSNPLAPIILKIRAMLAYHYYDFVFLQETKYNVDHVASLFTNYGIPNFYGVDASGRSGGLFVGLKYSIFLRLVMDCKNFIILESMDDNGCFWYLCCVYGEPLLAKRKEMWEYLETWLIQNPKPFIIFGEINQVDYSMDKLGGSSSFIEGAEWFNAWKCRMNLLDVQAKGPKFTWTNKRDGNDRLFERLDKAYISHDLFSFYPDVGVQHFPIQFSDHAPIEINFSMNRPSGRRPYKIEAWNLELSDCIDLIQNAWKEDFRGSPSFRCLRKLSTVRSLLKNWSITKKNEWGKRWDDFDLSLETALSNGLKDGNFMEYNNIHDKLVEFSTAAASYWKQRAKLKWAIEGDTPSRFFFNWAKGRANANSIFCVKDVTGSWQYRMEDIRGIFRNHFESLFSQEGDRSSLEMFMHNHSSLFSVVKSPFEERDLFLLDKSFTAKEVRSAVFQLGPTKSPGPDGIPAIFYQKCWFFIKKIYH</sequence>
<accession>A0AAW1N9A2</accession>
<dbReference type="Proteomes" id="UP001443914">
    <property type="component" value="Unassembled WGS sequence"/>
</dbReference>
<reference evidence="2" key="1">
    <citation type="submission" date="2024-03" db="EMBL/GenBank/DDBJ databases">
        <title>WGS assembly of Saponaria officinalis var. Norfolk2.</title>
        <authorList>
            <person name="Jenkins J."/>
            <person name="Shu S."/>
            <person name="Grimwood J."/>
            <person name="Barry K."/>
            <person name="Goodstein D."/>
            <person name="Schmutz J."/>
            <person name="Leebens-Mack J."/>
            <person name="Osbourn A."/>
        </authorList>
    </citation>
    <scope>NUCLEOTIDE SEQUENCE [LARGE SCALE GENOMIC DNA]</scope>
    <source>
        <strain evidence="2">JIC</strain>
    </source>
</reference>
<evidence type="ECO:0000313" key="3">
    <source>
        <dbReference type="Proteomes" id="UP001443914"/>
    </source>
</evidence>
<dbReference type="GO" id="GO:0003824">
    <property type="term" value="F:catalytic activity"/>
    <property type="evidence" value="ECO:0007669"/>
    <property type="project" value="InterPro"/>
</dbReference>
<dbReference type="InterPro" id="IPR005135">
    <property type="entry name" value="Endo/exonuclease/phosphatase"/>
</dbReference>
<dbReference type="SUPFAM" id="SSF56219">
    <property type="entry name" value="DNase I-like"/>
    <property type="match status" value="1"/>
</dbReference>
<keyword evidence="3" id="KW-1185">Reference proteome</keyword>
<dbReference type="PANTHER" id="PTHR33710:SF79">
    <property type="entry name" value="OS06G0205337 PROTEIN"/>
    <property type="match status" value="1"/>
</dbReference>
<dbReference type="PANTHER" id="PTHR33710">
    <property type="entry name" value="BNAC02G09200D PROTEIN"/>
    <property type="match status" value="1"/>
</dbReference>
<evidence type="ECO:0000259" key="1">
    <source>
        <dbReference type="Pfam" id="PF03372"/>
    </source>
</evidence>